<accession>A0ACC2X5C6</accession>
<proteinExistence type="predicted"/>
<evidence type="ECO:0000313" key="1">
    <source>
        <dbReference type="EMBL" id="KAJ9119228.1"/>
    </source>
</evidence>
<dbReference type="EMBL" id="JASBWU010000009">
    <property type="protein sequence ID" value="KAJ9119228.1"/>
    <property type="molecule type" value="Genomic_DNA"/>
</dbReference>
<comment type="caution">
    <text evidence="1">The sequence shown here is derived from an EMBL/GenBank/DDBJ whole genome shotgun (WGS) entry which is preliminary data.</text>
</comment>
<evidence type="ECO:0000313" key="2">
    <source>
        <dbReference type="Proteomes" id="UP001243375"/>
    </source>
</evidence>
<sequence>MGWYAVSDECFYTESQIEERVDEVTGERKKVAIESGSSVEWTEEENYKFRLGAFKERLIDWLESSETCRSAFVIYLHFARY</sequence>
<dbReference type="Proteomes" id="UP001243375">
    <property type="component" value="Unassembled WGS sequence"/>
</dbReference>
<reference evidence="1" key="1">
    <citation type="submission" date="2023-04" db="EMBL/GenBank/DDBJ databases">
        <title>Draft Genome sequencing of Naganishia species isolated from polar environments using Oxford Nanopore Technology.</title>
        <authorList>
            <person name="Leo P."/>
            <person name="Venkateswaran K."/>
        </authorList>
    </citation>
    <scope>NUCLEOTIDE SEQUENCE</scope>
    <source>
        <strain evidence="1">MNA-CCFEE 5425</strain>
    </source>
</reference>
<protein>
    <submittedName>
        <fullName evidence="1">Uncharacterized protein</fullName>
    </submittedName>
</protein>
<name>A0ACC2X5C6_9TREE</name>
<organism evidence="1 2">
    <name type="scientific">Naganishia vaughanmartiniae</name>
    <dbReference type="NCBI Taxonomy" id="1424756"/>
    <lineage>
        <taxon>Eukaryota</taxon>
        <taxon>Fungi</taxon>
        <taxon>Dikarya</taxon>
        <taxon>Basidiomycota</taxon>
        <taxon>Agaricomycotina</taxon>
        <taxon>Tremellomycetes</taxon>
        <taxon>Filobasidiales</taxon>
        <taxon>Filobasidiaceae</taxon>
        <taxon>Naganishia</taxon>
    </lineage>
</organism>
<gene>
    <name evidence="1" type="ORF">QFC22_003720</name>
</gene>
<keyword evidence="2" id="KW-1185">Reference proteome</keyword>